<dbReference type="GO" id="GO:0004067">
    <property type="term" value="F:asparaginase activity"/>
    <property type="evidence" value="ECO:0007669"/>
    <property type="project" value="UniProtKB-UniRule"/>
</dbReference>
<reference evidence="11" key="1">
    <citation type="journal article" date="2014" name="Int. J. Syst. Evol. Microbiol.">
        <title>Complete genome sequence of Corynebacterium casei LMG S-19264T (=DSM 44701T), isolated from a smear-ripened cheese.</title>
        <authorList>
            <consortium name="US DOE Joint Genome Institute (JGI-PGF)"/>
            <person name="Walter F."/>
            <person name="Albersmeier A."/>
            <person name="Kalinowski J."/>
            <person name="Ruckert C."/>
        </authorList>
    </citation>
    <scope>NUCLEOTIDE SEQUENCE</scope>
    <source>
        <strain evidence="11">CCM 7897</strain>
    </source>
</reference>
<dbReference type="PRINTS" id="PR00139">
    <property type="entry name" value="ASNGLNASE"/>
</dbReference>
<dbReference type="PROSITE" id="PS51732">
    <property type="entry name" value="ASN_GLN_ASE_3"/>
    <property type="match status" value="1"/>
</dbReference>
<accession>A0A917CAE9</accession>
<dbReference type="InterPro" id="IPR020827">
    <property type="entry name" value="Asparaginase/glutaminase_AS1"/>
</dbReference>
<comment type="similarity">
    <text evidence="1 7">Belongs to the asparaginase 1 family.</text>
</comment>
<evidence type="ECO:0000256" key="5">
    <source>
        <dbReference type="PROSITE-ProRule" id="PRU10099"/>
    </source>
</evidence>
<evidence type="ECO:0000313" key="12">
    <source>
        <dbReference type="Proteomes" id="UP000606044"/>
    </source>
</evidence>
<dbReference type="PROSITE" id="PS00917">
    <property type="entry name" value="ASN_GLN_ASE_2"/>
    <property type="match status" value="1"/>
</dbReference>
<dbReference type="NCBIfam" id="TIGR00520">
    <property type="entry name" value="asnASE_II"/>
    <property type="match status" value="1"/>
</dbReference>
<dbReference type="SMART" id="SM00870">
    <property type="entry name" value="Asparaginase"/>
    <property type="match status" value="1"/>
</dbReference>
<dbReference type="InterPro" id="IPR037152">
    <property type="entry name" value="L-asparaginase_N_sf"/>
</dbReference>
<dbReference type="Pfam" id="PF00710">
    <property type="entry name" value="Asparaginase"/>
    <property type="match status" value="1"/>
</dbReference>
<feature type="active site" evidence="6">
    <location>
        <position position="124"/>
    </location>
</feature>
<keyword evidence="2" id="KW-0378">Hydrolase</keyword>
<keyword evidence="12" id="KW-1185">Reference proteome</keyword>
<feature type="chain" id="PRO_5036881662" evidence="8">
    <location>
        <begin position="34"/>
        <end position="356"/>
    </location>
</feature>
<dbReference type="Proteomes" id="UP000606044">
    <property type="component" value="Unassembled WGS sequence"/>
</dbReference>
<dbReference type="InterPro" id="IPR027473">
    <property type="entry name" value="L-asparaginase_C"/>
</dbReference>
<dbReference type="PROSITE" id="PS00144">
    <property type="entry name" value="ASN_GLN_ASE_1"/>
    <property type="match status" value="1"/>
</dbReference>
<evidence type="ECO:0000259" key="9">
    <source>
        <dbReference type="Pfam" id="PF00710"/>
    </source>
</evidence>
<dbReference type="InterPro" id="IPR004550">
    <property type="entry name" value="AsnASE_II"/>
</dbReference>
<evidence type="ECO:0000256" key="1">
    <source>
        <dbReference type="ARBA" id="ARBA00010518"/>
    </source>
</evidence>
<feature type="domain" description="L-asparaginase N-terminal" evidence="9">
    <location>
        <begin position="38"/>
        <end position="227"/>
    </location>
</feature>
<sequence length="356" mass="35811">MLQNFVSDMVKKAVTLTAAGLAAASLSTAPAGAQGLPHVVVLATGGTIAGSGTTGGGYVSGAISGDQLIASVPDIGKRARLSAEQIASIGSQDMNDGVWLKLAERIAALDKDADVAGIVITHGTDTMEETALFLDLATRTEKPIVLVGSMRPSTAVSADGPRNLLEGVIVASDPKARGRGALVVLNDTIHGARDVTKTNTVSVQTFLSPNFGPVGAVSPDHVAFFAAPAPRTSLAAPTGPLPKVEIIYAYAGVDAKPVEAAVAAGAKGIVLAGVGDGNASKATIAALQAAAKGGVVVVRSSRTGTGPVLRNIELNDDELGFVAAAYHNPPKARVLLQLLLAGGVTQPEKVQAAFAP</sequence>
<evidence type="ECO:0000256" key="6">
    <source>
        <dbReference type="PROSITE-ProRule" id="PRU10100"/>
    </source>
</evidence>
<protein>
    <submittedName>
        <fullName evidence="11">L-asparaginase</fullName>
    </submittedName>
</protein>
<evidence type="ECO:0000256" key="8">
    <source>
        <dbReference type="SAM" id="SignalP"/>
    </source>
</evidence>
<proteinExistence type="inferred from homology"/>
<dbReference type="InterPro" id="IPR027475">
    <property type="entry name" value="Asparaginase/glutaminase_AS2"/>
</dbReference>
<evidence type="ECO:0000256" key="2">
    <source>
        <dbReference type="ARBA" id="ARBA00022801"/>
    </source>
</evidence>
<dbReference type="RefSeq" id="WP_188582301.1">
    <property type="nucleotide sequence ID" value="NZ_BMCT01000007.1"/>
</dbReference>
<dbReference type="Pfam" id="PF17763">
    <property type="entry name" value="Asparaginase_C"/>
    <property type="match status" value="1"/>
</dbReference>
<dbReference type="PIRSF" id="PIRSF001220">
    <property type="entry name" value="L-ASNase_gatD"/>
    <property type="match status" value="1"/>
</dbReference>
<evidence type="ECO:0000259" key="10">
    <source>
        <dbReference type="Pfam" id="PF17763"/>
    </source>
</evidence>
<dbReference type="EMBL" id="BMCT01000007">
    <property type="protein sequence ID" value="GGF77821.1"/>
    <property type="molecule type" value="Genomic_DNA"/>
</dbReference>
<feature type="active site" description="O-isoaspartyl threonine intermediate" evidence="3">
    <location>
        <position position="47"/>
    </location>
</feature>
<organism evidence="11 12">
    <name type="scientific">Azorhizobium oxalatiphilum</name>
    <dbReference type="NCBI Taxonomy" id="980631"/>
    <lineage>
        <taxon>Bacteria</taxon>
        <taxon>Pseudomonadati</taxon>
        <taxon>Pseudomonadota</taxon>
        <taxon>Alphaproteobacteria</taxon>
        <taxon>Hyphomicrobiales</taxon>
        <taxon>Xanthobacteraceae</taxon>
        <taxon>Azorhizobium</taxon>
    </lineage>
</organism>
<keyword evidence="8" id="KW-0732">Signal</keyword>
<dbReference type="SUPFAM" id="SSF53774">
    <property type="entry name" value="Glutaminase/Asparaginase"/>
    <property type="match status" value="1"/>
</dbReference>
<evidence type="ECO:0000313" key="11">
    <source>
        <dbReference type="EMBL" id="GGF77821.1"/>
    </source>
</evidence>
<dbReference type="AlphaFoldDB" id="A0A917CAE9"/>
<gene>
    <name evidence="11" type="ORF">GCM10007301_42190</name>
</gene>
<reference evidence="11" key="2">
    <citation type="submission" date="2020-09" db="EMBL/GenBank/DDBJ databases">
        <authorList>
            <person name="Sun Q."/>
            <person name="Sedlacek I."/>
        </authorList>
    </citation>
    <scope>NUCLEOTIDE SEQUENCE</scope>
    <source>
        <strain evidence="11">CCM 7897</strain>
    </source>
</reference>
<dbReference type="CDD" id="cd08964">
    <property type="entry name" value="L-asparaginase_II"/>
    <property type="match status" value="1"/>
</dbReference>
<dbReference type="InterPro" id="IPR006034">
    <property type="entry name" value="Asparaginase/glutaminase-like"/>
</dbReference>
<dbReference type="Gene3D" id="3.40.50.1170">
    <property type="entry name" value="L-asparaginase, N-terminal domain"/>
    <property type="match status" value="1"/>
</dbReference>
<evidence type="ECO:0000256" key="3">
    <source>
        <dbReference type="PIRSR" id="PIRSR001220-1"/>
    </source>
</evidence>
<comment type="caution">
    <text evidence="11">The sequence shown here is derived from an EMBL/GenBank/DDBJ whole genome shotgun (WGS) entry which is preliminary data.</text>
</comment>
<dbReference type="InterPro" id="IPR040919">
    <property type="entry name" value="Asparaginase_C"/>
</dbReference>
<dbReference type="FunFam" id="3.40.50.1170:FF:000001">
    <property type="entry name" value="L-asparaginase 2"/>
    <property type="match status" value="1"/>
</dbReference>
<evidence type="ECO:0000256" key="4">
    <source>
        <dbReference type="PIRSR" id="PIRSR001220-2"/>
    </source>
</evidence>
<feature type="domain" description="Asparaginase/glutaminase C-terminal" evidence="10">
    <location>
        <begin position="243"/>
        <end position="354"/>
    </location>
</feature>
<dbReference type="PANTHER" id="PTHR11707">
    <property type="entry name" value="L-ASPARAGINASE"/>
    <property type="match status" value="1"/>
</dbReference>
<feature type="binding site" evidence="4">
    <location>
        <position position="91"/>
    </location>
    <ligand>
        <name>substrate</name>
    </ligand>
</feature>
<dbReference type="PANTHER" id="PTHR11707:SF28">
    <property type="entry name" value="60 KDA LYSOPHOSPHOLIPASE"/>
    <property type="match status" value="1"/>
</dbReference>
<dbReference type="GO" id="GO:0006528">
    <property type="term" value="P:asparagine metabolic process"/>
    <property type="evidence" value="ECO:0007669"/>
    <property type="project" value="InterPro"/>
</dbReference>
<feature type="signal peptide" evidence="8">
    <location>
        <begin position="1"/>
        <end position="33"/>
    </location>
</feature>
<dbReference type="InterPro" id="IPR027474">
    <property type="entry name" value="L-asparaginase_N"/>
</dbReference>
<dbReference type="PIRSF" id="PIRSF500176">
    <property type="entry name" value="L_ASNase"/>
    <property type="match status" value="1"/>
</dbReference>
<feature type="active site" evidence="5">
    <location>
        <position position="47"/>
    </location>
</feature>
<feature type="binding site" evidence="4">
    <location>
        <begin position="124"/>
        <end position="125"/>
    </location>
    <ligand>
        <name>substrate</name>
    </ligand>
</feature>
<evidence type="ECO:0000256" key="7">
    <source>
        <dbReference type="RuleBase" id="RU004456"/>
    </source>
</evidence>
<dbReference type="Gene3D" id="3.40.50.40">
    <property type="match status" value="1"/>
</dbReference>
<name>A0A917CAE9_9HYPH</name>
<dbReference type="InterPro" id="IPR036152">
    <property type="entry name" value="Asp/glu_Ase-like_sf"/>
</dbReference>